<comment type="similarity">
    <text evidence="1 3">Belongs to the type-B carboxylesterase/lipase family.</text>
</comment>
<evidence type="ECO:0000256" key="2">
    <source>
        <dbReference type="ARBA" id="ARBA00022801"/>
    </source>
</evidence>
<dbReference type="InterPro" id="IPR029058">
    <property type="entry name" value="AB_hydrolase_fold"/>
</dbReference>
<gene>
    <name evidence="5" type="ORF">SAMN05216462_2606</name>
</gene>
<evidence type="ECO:0000256" key="1">
    <source>
        <dbReference type="ARBA" id="ARBA00005964"/>
    </source>
</evidence>
<dbReference type="PANTHER" id="PTHR11559">
    <property type="entry name" value="CARBOXYLESTERASE"/>
    <property type="match status" value="1"/>
</dbReference>
<evidence type="ECO:0000313" key="6">
    <source>
        <dbReference type="Proteomes" id="UP000182257"/>
    </source>
</evidence>
<dbReference type="SUPFAM" id="SSF53474">
    <property type="entry name" value="alpha/beta-Hydrolases"/>
    <property type="match status" value="1"/>
</dbReference>
<keyword evidence="2 3" id="KW-0378">Hydrolase</keyword>
<dbReference type="InterPro" id="IPR002018">
    <property type="entry name" value="CarbesteraseB"/>
</dbReference>
<evidence type="ECO:0000259" key="4">
    <source>
        <dbReference type="Pfam" id="PF00135"/>
    </source>
</evidence>
<sequence length="510" mass="56880">MVLLLCAVTATAQESSELVVSTKSGKVSGIVQEGTMAWLGIPYAKVERLMPPLPVDKWKGIRECDHWGPQVMQQTWGQHLSENEMSEKNSCVLNVWSTDLKARKPVMLWLHGGGFDSGTSAWNPGMQLAKKDVVVVSINHRLNILGFLDLSAVSKKYEYSGNVGMLDVVQALEWIRDNISNFGGDPKNVTVFGESGGGGKVGTLMCMPQAKGLFHKAIIMSGTILNVNNHEITQTLGKAVLKELGISEDEVDKIKDVPYQQLYDAGQRAMAASIGTRKPGTPMMWGFGPTPDGKVLLQQPFQPTFAQISDDIPVMIGTTFNELQRLRYDQPMTEDEAREQLKATFGDDTDAYIAAFAKAHPDYVPQDLLCIDWLFRPKTLITADAMTKSRKAPTYMYMFTWRSPVNKGSVHGHELKFCFNTLHQSPNELPQPSAQDLQLADKMSSAWAQFAHTGNPNIKGLPGWHPYSAVNGELMVFDYRCYIRNNPDRQLQQIINRHCFKQLDAFKQSH</sequence>
<reference evidence="5 6" key="1">
    <citation type="submission" date="2016-10" db="EMBL/GenBank/DDBJ databases">
        <authorList>
            <person name="de Groot N.N."/>
        </authorList>
    </citation>
    <scope>NUCLEOTIDE SEQUENCE [LARGE SCALE GENOMIC DNA]</scope>
    <source>
        <strain evidence="5 6">D31d</strain>
    </source>
</reference>
<accession>A0A1H4E776</accession>
<evidence type="ECO:0000256" key="3">
    <source>
        <dbReference type="RuleBase" id="RU361235"/>
    </source>
</evidence>
<dbReference type="InterPro" id="IPR050309">
    <property type="entry name" value="Type-B_Carboxylest/Lipase"/>
</dbReference>
<dbReference type="InterPro" id="IPR019826">
    <property type="entry name" value="Carboxylesterase_B_AS"/>
</dbReference>
<protein>
    <recommendedName>
        <fullName evidence="3">Carboxylic ester hydrolase</fullName>
        <ecNumber evidence="3">3.1.1.-</ecNumber>
    </recommendedName>
</protein>
<dbReference type="PROSITE" id="PS00122">
    <property type="entry name" value="CARBOXYLESTERASE_B_1"/>
    <property type="match status" value="1"/>
</dbReference>
<name>A0A1H4E776_XYLRU</name>
<feature type="domain" description="Carboxylesterase type B" evidence="4">
    <location>
        <begin position="17"/>
        <end position="481"/>
    </location>
</feature>
<dbReference type="Proteomes" id="UP000182257">
    <property type="component" value="Unassembled WGS sequence"/>
</dbReference>
<dbReference type="EMBL" id="FNRF01000005">
    <property type="protein sequence ID" value="SEA80756.1"/>
    <property type="molecule type" value="Genomic_DNA"/>
</dbReference>
<dbReference type="Gene3D" id="3.40.50.1820">
    <property type="entry name" value="alpha/beta hydrolase"/>
    <property type="match status" value="1"/>
</dbReference>
<dbReference type="GO" id="GO:0016787">
    <property type="term" value="F:hydrolase activity"/>
    <property type="evidence" value="ECO:0007669"/>
    <property type="project" value="UniProtKB-KW"/>
</dbReference>
<organism evidence="5 6">
    <name type="scientific">Xylanibacter ruminicola</name>
    <name type="common">Prevotella ruminicola</name>
    <dbReference type="NCBI Taxonomy" id="839"/>
    <lineage>
        <taxon>Bacteria</taxon>
        <taxon>Pseudomonadati</taxon>
        <taxon>Bacteroidota</taxon>
        <taxon>Bacteroidia</taxon>
        <taxon>Bacteroidales</taxon>
        <taxon>Prevotellaceae</taxon>
        <taxon>Xylanibacter</taxon>
    </lineage>
</organism>
<evidence type="ECO:0000313" key="5">
    <source>
        <dbReference type="EMBL" id="SEA80756.1"/>
    </source>
</evidence>
<dbReference type="EC" id="3.1.1.-" evidence="3"/>
<dbReference type="AlphaFoldDB" id="A0A1H4E776"/>
<proteinExistence type="inferred from homology"/>
<dbReference type="Pfam" id="PF00135">
    <property type="entry name" value="COesterase"/>
    <property type="match status" value="1"/>
</dbReference>